<dbReference type="Pfam" id="PF13489">
    <property type="entry name" value="Methyltransf_23"/>
    <property type="match status" value="1"/>
</dbReference>
<dbReference type="InterPro" id="IPR013630">
    <property type="entry name" value="Methyltransf_Zn-bd_dom_put"/>
</dbReference>
<evidence type="ECO:0000313" key="3">
    <source>
        <dbReference type="EMBL" id="RCK23250.1"/>
    </source>
</evidence>
<dbReference type="AlphaFoldDB" id="A0A367VG67"/>
<dbReference type="Gene3D" id="6.20.50.110">
    <property type="entry name" value="Methyltransferase, zinc-binding domain"/>
    <property type="match status" value="1"/>
</dbReference>
<proteinExistence type="predicted"/>
<name>A0A367VG67_9PROT</name>
<evidence type="ECO:0000313" key="4">
    <source>
        <dbReference type="Proteomes" id="UP000253061"/>
    </source>
</evidence>
<keyword evidence="3" id="KW-0489">Methyltransferase</keyword>
<dbReference type="EMBL" id="JPWB01000003">
    <property type="protein sequence ID" value="RCK23250.1"/>
    <property type="molecule type" value="Genomic_DNA"/>
</dbReference>
<protein>
    <submittedName>
        <fullName evidence="3">SAM-dependent methyltransferase</fullName>
    </submittedName>
</protein>
<reference evidence="3 4" key="1">
    <citation type="submission" date="2014-07" db="EMBL/GenBank/DDBJ databases">
        <title>Draft genome sequence of Thalassospira profundimaris R8-17.</title>
        <authorList>
            <person name="Lai Q."/>
            <person name="Shao Z."/>
        </authorList>
    </citation>
    <scope>NUCLEOTIDE SEQUENCE [LARGE SCALE GENOMIC DNA]</scope>
    <source>
        <strain evidence="3 4">R8-17</strain>
    </source>
</reference>
<dbReference type="Proteomes" id="UP000253061">
    <property type="component" value="Unassembled WGS sequence"/>
</dbReference>
<comment type="caution">
    <text evidence="3">The sequence shown here is derived from an EMBL/GenBank/DDBJ whole genome shotgun (WGS) entry which is preliminary data.</text>
</comment>
<dbReference type="RefSeq" id="WP_062957621.1">
    <property type="nucleotide sequence ID" value="NZ_JPWB01000003.1"/>
</dbReference>
<dbReference type="InterPro" id="IPR029063">
    <property type="entry name" value="SAM-dependent_MTases_sf"/>
</dbReference>
<dbReference type="Gene3D" id="3.40.50.150">
    <property type="entry name" value="Vaccinia Virus protein VP39"/>
    <property type="match status" value="1"/>
</dbReference>
<dbReference type="InterPro" id="IPR038576">
    <property type="entry name" value="Methyltransf_Zn-bd_dom_put_sf"/>
</dbReference>
<dbReference type="Pfam" id="PF08484">
    <property type="entry name" value="Methyltransf_14"/>
    <property type="match status" value="1"/>
</dbReference>
<dbReference type="Pfam" id="PF08421">
    <property type="entry name" value="Methyltransf_13"/>
    <property type="match status" value="1"/>
</dbReference>
<organism evidence="3 4">
    <name type="scientific">Thalassospira profundimaris</name>
    <dbReference type="NCBI Taxonomy" id="502049"/>
    <lineage>
        <taxon>Bacteria</taxon>
        <taxon>Pseudomonadati</taxon>
        <taxon>Pseudomonadota</taxon>
        <taxon>Alphaproteobacteria</taxon>
        <taxon>Rhodospirillales</taxon>
        <taxon>Thalassospiraceae</taxon>
        <taxon>Thalassospira</taxon>
    </lineage>
</organism>
<dbReference type="InterPro" id="IPR013691">
    <property type="entry name" value="MeTrfase_14"/>
</dbReference>
<dbReference type="GO" id="GO:0032259">
    <property type="term" value="P:methylation"/>
    <property type="evidence" value="ECO:0007669"/>
    <property type="project" value="UniProtKB-KW"/>
</dbReference>
<sequence length="410" mass="44720">MTTPTCRACGTALKHTLVDLGLSPLANSYVSLDQADQTDPRYPLHARVCSNCFLVQVDDVVPPSDIFSHYAYFSSYSSSWVEHARNYCETATERLGLGKDSFVVEVASNDGYLLQHFVAKSIPVLGVEPAANVAEEAEKKGVKSLVAFFGKETAEKVVAEHGHANLTAANNVLAHVPDINDFISGFAAVLADDGVSTFEFPHLLNLLEKTQFDTIYHEHFSYLSLYAVEKCFESNGLKVFDVEELPTHGGSLRVWAQKTIGTRSETDRLAALRAKEAEAGIATLACYEGFDAKCRKIRDDLLAFLKSAKTEGKTVAGYGAAAKGNTLLNYCDIGTDLIDFVVDANPHKQNTLLPGSHIPVHAPDHLKVAKPDYVLILPWNLSAEIMKSMSHVSDWGGKFMVAIPRVEVIG</sequence>
<dbReference type="PANTHER" id="PTHR43861:SF5">
    <property type="entry name" value="BLL5978 PROTEIN"/>
    <property type="match status" value="1"/>
</dbReference>
<accession>A0A367VG67</accession>
<gene>
    <name evidence="3" type="ORF">TH6_09530</name>
</gene>
<feature type="domain" description="C-methyltransferase" evidence="2">
    <location>
        <begin position="246"/>
        <end position="404"/>
    </location>
</feature>
<keyword evidence="3" id="KW-0808">Transferase</keyword>
<feature type="domain" description="Methyltransferase putative zinc binding" evidence="1">
    <location>
        <begin position="6"/>
        <end position="67"/>
    </location>
</feature>
<evidence type="ECO:0000259" key="2">
    <source>
        <dbReference type="Pfam" id="PF08484"/>
    </source>
</evidence>
<dbReference type="PANTHER" id="PTHR43861">
    <property type="entry name" value="TRANS-ACONITATE 2-METHYLTRANSFERASE-RELATED"/>
    <property type="match status" value="1"/>
</dbReference>
<dbReference type="Gene3D" id="6.10.250.3100">
    <property type="match status" value="1"/>
</dbReference>
<dbReference type="GO" id="GO:0008168">
    <property type="term" value="F:methyltransferase activity"/>
    <property type="evidence" value="ECO:0007669"/>
    <property type="project" value="UniProtKB-KW"/>
</dbReference>
<dbReference type="SUPFAM" id="SSF53335">
    <property type="entry name" value="S-adenosyl-L-methionine-dependent methyltransferases"/>
    <property type="match status" value="1"/>
</dbReference>
<dbReference type="Gene3D" id="3.40.50.720">
    <property type="entry name" value="NAD(P)-binding Rossmann-like Domain"/>
    <property type="match status" value="1"/>
</dbReference>
<evidence type="ECO:0000259" key="1">
    <source>
        <dbReference type="Pfam" id="PF08421"/>
    </source>
</evidence>